<feature type="domain" description="PRD" evidence="2">
    <location>
        <begin position="1"/>
        <end position="77"/>
    </location>
</feature>
<protein>
    <submittedName>
        <fullName evidence="3">Stationary phase inducible protein CsiE</fullName>
    </submittedName>
</protein>
<name>A0A376L924_ECOLX</name>
<reference evidence="3 4" key="1">
    <citation type="submission" date="2018-06" db="EMBL/GenBank/DDBJ databases">
        <authorList>
            <consortium name="Pathogen Informatics"/>
            <person name="Doyle S."/>
        </authorList>
    </citation>
    <scope>NUCLEOTIDE SEQUENCE [LARGE SCALE GENOMIC DNA]</scope>
    <source>
        <strain evidence="3 4">NCTC7928</strain>
    </source>
</reference>
<sequence length="167" mass="18811">MRSALYPPRPALNRSLFAIGIDNTLPEEFARLYPRLVRTTRAALVGFESEYGVHLSDEESGLVAVIFGAWLMQENDLHEKQIILLTGNDSEREAQIEQQLRELTLLPLNIKHMSVKAFLQTGAPRGAALIIAPYTMPLPLFSPPLIYTDLTLTTHQQEQIRKMLESA</sequence>
<dbReference type="GO" id="GO:0006355">
    <property type="term" value="P:regulation of DNA-templated transcription"/>
    <property type="evidence" value="ECO:0007669"/>
    <property type="project" value="InterPro"/>
</dbReference>
<keyword evidence="1" id="KW-0677">Repeat</keyword>
<dbReference type="EMBL" id="UGAB01000002">
    <property type="protein sequence ID" value="STF40809.1"/>
    <property type="molecule type" value="Genomic_DNA"/>
</dbReference>
<evidence type="ECO:0000256" key="1">
    <source>
        <dbReference type="ARBA" id="ARBA00022737"/>
    </source>
</evidence>
<dbReference type="InterPro" id="IPR050661">
    <property type="entry name" value="BglG_antiterminators"/>
</dbReference>
<dbReference type="SUPFAM" id="SSF63520">
    <property type="entry name" value="PTS-regulatory domain, PRD"/>
    <property type="match status" value="1"/>
</dbReference>
<evidence type="ECO:0000313" key="3">
    <source>
        <dbReference type="EMBL" id="STF40809.1"/>
    </source>
</evidence>
<evidence type="ECO:0000313" key="4">
    <source>
        <dbReference type="Proteomes" id="UP000254877"/>
    </source>
</evidence>
<dbReference type="InterPro" id="IPR036634">
    <property type="entry name" value="PRD_sf"/>
</dbReference>
<dbReference type="PANTHER" id="PTHR30185">
    <property type="entry name" value="CRYPTIC BETA-GLUCOSIDE BGL OPERON ANTITERMINATOR"/>
    <property type="match status" value="1"/>
</dbReference>
<dbReference type="InterPro" id="IPR011608">
    <property type="entry name" value="PRD"/>
</dbReference>
<gene>
    <name evidence="3" type="primary">csiE_2</name>
    <name evidence="3" type="ORF">NCTC7928_01378</name>
</gene>
<organism evidence="3 4">
    <name type="scientific">Escherichia coli</name>
    <dbReference type="NCBI Taxonomy" id="562"/>
    <lineage>
        <taxon>Bacteria</taxon>
        <taxon>Pseudomonadati</taxon>
        <taxon>Pseudomonadota</taxon>
        <taxon>Gammaproteobacteria</taxon>
        <taxon>Enterobacterales</taxon>
        <taxon>Enterobacteriaceae</taxon>
        <taxon>Escherichia</taxon>
    </lineage>
</organism>
<accession>A0A376L924</accession>
<evidence type="ECO:0000259" key="2">
    <source>
        <dbReference type="PROSITE" id="PS51372"/>
    </source>
</evidence>
<proteinExistence type="predicted"/>
<dbReference type="PANTHER" id="PTHR30185:SF14">
    <property type="entry name" value="STATIONARY PHASE-INDUCIBLE PROTEIN CSIE-RELATED"/>
    <property type="match status" value="1"/>
</dbReference>
<dbReference type="Proteomes" id="UP000254877">
    <property type="component" value="Unassembled WGS sequence"/>
</dbReference>
<dbReference type="Pfam" id="PF00874">
    <property type="entry name" value="PRD"/>
    <property type="match status" value="1"/>
</dbReference>
<dbReference type="AlphaFoldDB" id="A0A376L924"/>
<dbReference type="PROSITE" id="PS51372">
    <property type="entry name" value="PRD_2"/>
    <property type="match status" value="1"/>
</dbReference>